<dbReference type="PRINTS" id="PR00723">
    <property type="entry name" value="SUBTILISIN"/>
</dbReference>
<dbReference type="InterPro" id="IPR051048">
    <property type="entry name" value="Peptidase_S8/S53_subtilisin"/>
</dbReference>
<evidence type="ECO:0000313" key="9">
    <source>
        <dbReference type="EMBL" id="TMR26275.1"/>
    </source>
</evidence>
<evidence type="ECO:0000256" key="1">
    <source>
        <dbReference type="ARBA" id="ARBA00011073"/>
    </source>
</evidence>
<feature type="active site" description="Charge relay system" evidence="5">
    <location>
        <position position="63"/>
    </location>
</feature>
<dbReference type="PANTHER" id="PTHR43399:SF4">
    <property type="entry name" value="CELL WALL-ASSOCIATED PROTEASE"/>
    <property type="match status" value="1"/>
</dbReference>
<dbReference type="InterPro" id="IPR023828">
    <property type="entry name" value="Peptidase_S8_Ser-AS"/>
</dbReference>
<keyword evidence="2 5" id="KW-0645">Protease</keyword>
<evidence type="ECO:0000259" key="8">
    <source>
        <dbReference type="Pfam" id="PF18065"/>
    </source>
</evidence>
<dbReference type="SUPFAM" id="SSF52743">
    <property type="entry name" value="Subtilisin-like"/>
    <property type="match status" value="1"/>
</dbReference>
<proteinExistence type="inferred from homology"/>
<dbReference type="InterPro" id="IPR040636">
    <property type="entry name" value="PatG_C"/>
</dbReference>
<dbReference type="Gene3D" id="3.40.50.200">
    <property type="entry name" value="Peptidase S8/S53 domain"/>
    <property type="match status" value="1"/>
</dbReference>
<dbReference type="PROSITE" id="PS00138">
    <property type="entry name" value="SUBTILASE_SER"/>
    <property type="match status" value="1"/>
</dbReference>
<name>A0A5S4FZQ6_9ACTN</name>
<evidence type="ECO:0000259" key="7">
    <source>
        <dbReference type="Pfam" id="PF18047"/>
    </source>
</evidence>
<dbReference type="OrthoDB" id="9816306at2"/>
<comment type="similarity">
    <text evidence="1 5">Belongs to the peptidase S8 family.</text>
</comment>
<accession>A0A5S4FZQ6</accession>
<dbReference type="InterPro" id="IPR036852">
    <property type="entry name" value="Peptidase_S8/S53_dom_sf"/>
</dbReference>
<dbReference type="EMBL" id="VCKX01000203">
    <property type="protein sequence ID" value="TMR26275.1"/>
    <property type="molecule type" value="Genomic_DNA"/>
</dbReference>
<protein>
    <submittedName>
        <fullName evidence="9">PatA/PatG family cyanobactin maturation protease</fullName>
    </submittedName>
</protein>
<dbReference type="RefSeq" id="WP_138695604.1">
    <property type="nucleotide sequence ID" value="NZ_JBHSAZ010000049.1"/>
</dbReference>
<keyword evidence="10" id="KW-1185">Reference proteome</keyword>
<evidence type="ECO:0000256" key="3">
    <source>
        <dbReference type="ARBA" id="ARBA00022801"/>
    </source>
</evidence>
<dbReference type="GO" id="GO:0006508">
    <property type="term" value="P:proteolysis"/>
    <property type="evidence" value="ECO:0007669"/>
    <property type="project" value="UniProtKB-KW"/>
</dbReference>
<sequence length="650" mass="67769">MGELPDIPGLAALWRRTTGDDRITVAVIDGLVDEAHPALSGVKLTQLRDVWPGGDEAGLKAAHGTAVASVLFGPHGGPLPGMAPGCRAVSVPVFAEGRRTSQLDLARAIELAADAGAHIVNISGGQLSEAGEAEDVLARAVRRCHEAGVLIVAATGNDGCLCDHVPAALHGVLAVGACDAAGRPLASSNFGPGSRRQGLLAPGQDIRVAVPGGGTATMSGTSLATPIVSGVAALLACLHLRHGGKPDLMAIGEVLRATADPCDPGTATSTGPNGRGAPGAACAQYLNGTLNITKAVTAVTTSSATTSADATVDASVTPSCHASHPGGSGGCDCTAAQALVPAVVPPVAVSAESRGVVASADQAKSAARRLVYVLGSLGYDFGTEARRDTFKQLMPGRDMDGTSVPANPYDPRQMVDYLRDNPSEARPLIWTLNLDLTPIYAIEPVGGYGPGVYERLVEFLDRQQKANDDVDFVDHISVPGTLPGRTVRLFNGQHVPVIEINLTRGLYGWSVASLAHAVVAECDVPSHNQPGNVPEQDRLGAAVADFLQRIYYDLRNFGATSRDRALNYAATNAVQARQTLAEALGKGMALKDIETEKSPYGRPDSDCWDVKLRFFDPDNSKRAKRVYRFTIDVKDVLPVTLGPVRSWPEA</sequence>
<evidence type="ECO:0000256" key="5">
    <source>
        <dbReference type="PROSITE-ProRule" id="PRU01240"/>
    </source>
</evidence>
<feature type="domain" description="Peptidase S8/S53" evidence="6">
    <location>
        <begin position="22"/>
        <end position="235"/>
    </location>
</feature>
<dbReference type="PROSITE" id="PS51892">
    <property type="entry name" value="SUBTILASE"/>
    <property type="match status" value="1"/>
</dbReference>
<evidence type="ECO:0000256" key="2">
    <source>
        <dbReference type="ARBA" id="ARBA00022670"/>
    </source>
</evidence>
<feature type="domain" description="PatG C-terminal" evidence="8">
    <location>
        <begin position="537"/>
        <end position="647"/>
    </location>
</feature>
<dbReference type="InterPro" id="IPR015500">
    <property type="entry name" value="Peptidase_S8_subtilisin-rel"/>
</dbReference>
<dbReference type="NCBIfam" id="TIGR03895">
    <property type="entry name" value="protease_PatA"/>
    <property type="match status" value="1"/>
</dbReference>
<dbReference type="InterPro" id="IPR000209">
    <property type="entry name" value="Peptidase_S8/S53_dom"/>
</dbReference>
<dbReference type="Pfam" id="PF18065">
    <property type="entry name" value="PatG_C"/>
    <property type="match status" value="1"/>
</dbReference>
<dbReference type="Pfam" id="PF18047">
    <property type="entry name" value="PatG_D"/>
    <property type="match status" value="1"/>
</dbReference>
<keyword evidence="4 5" id="KW-0720">Serine protease</keyword>
<dbReference type="AlphaFoldDB" id="A0A5S4FZQ6"/>
<comment type="caution">
    <text evidence="9">The sequence shown here is derived from an EMBL/GenBank/DDBJ whole genome shotgun (WGS) entry which is preliminary data.</text>
</comment>
<organism evidence="9 10">
    <name type="scientific">Nonomuraea zeae</name>
    <dbReference type="NCBI Taxonomy" id="1642303"/>
    <lineage>
        <taxon>Bacteria</taxon>
        <taxon>Bacillati</taxon>
        <taxon>Actinomycetota</taxon>
        <taxon>Actinomycetes</taxon>
        <taxon>Streptosporangiales</taxon>
        <taxon>Streptosporangiaceae</taxon>
        <taxon>Nonomuraea</taxon>
    </lineage>
</organism>
<feature type="active site" description="Charge relay system" evidence="5">
    <location>
        <position position="29"/>
    </location>
</feature>
<dbReference type="GO" id="GO:0004252">
    <property type="term" value="F:serine-type endopeptidase activity"/>
    <property type="evidence" value="ECO:0007669"/>
    <property type="project" value="UniProtKB-UniRule"/>
</dbReference>
<evidence type="ECO:0000313" key="10">
    <source>
        <dbReference type="Proteomes" id="UP000306628"/>
    </source>
</evidence>
<dbReference type="InterPro" id="IPR040483">
    <property type="entry name" value="PatG_dom"/>
</dbReference>
<reference evidence="9 10" key="1">
    <citation type="submission" date="2019-05" db="EMBL/GenBank/DDBJ databases">
        <title>Draft genome sequence of Nonomuraea zeae DSM 100528.</title>
        <authorList>
            <person name="Saricaoglu S."/>
            <person name="Isik K."/>
        </authorList>
    </citation>
    <scope>NUCLEOTIDE SEQUENCE [LARGE SCALE GENOMIC DNA]</scope>
    <source>
        <strain evidence="9 10">DSM 100528</strain>
    </source>
</reference>
<feature type="active site" description="Charge relay system" evidence="5">
    <location>
        <position position="222"/>
    </location>
</feature>
<dbReference type="PANTHER" id="PTHR43399">
    <property type="entry name" value="SUBTILISIN-RELATED"/>
    <property type="match status" value="1"/>
</dbReference>
<dbReference type="Proteomes" id="UP000306628">
    <property type="component" value="Unassembled WGS sequence"/>
</dbReference>
<evidence type="ECO:0000256" key="4">
    <source>
        <dbReference type="ARBA" id="ARBA00022825"/>
    </source>
</evidence>
<gene>
    <name evidence="9" type="ORF">ETD85_43005</name>
</gene>
<feature type="domain" description="PatG" evidence="7">
    <location>
        <begin position="371"/>
        <end position="481"/>
    </location>
</feature>
<keyword evidence="3 5" id="KW-0378">Hydrolase</keyword>
<dbReference type="InterPro" id="IPR023830">
    <property type="entry name" value="Peptidase_S8A_PatG"/>
</dbReference>
<evidence type="ECO:0000259" key="6">
    <source>
        <dbReference type="Pfam" id="PF00082"/>
    </source>
</evidence>
<dbReference type="Pfam" id="PF00082">
    <property type="entry name" value="Peptidase_S8"/>
    <property type="match status" value="1"/>
</dbReference>